<dbReference type="InterPro" id="IPR036390">
    <property type="entry name" value="WH_DNA-bd_sf"/>
</dbReference>
<dbReference type="InterPro" id="IPR036388">
    <property type="entry name" value="WH-like_DNA-bd_sf"/>
</dbReference>
<dbReference type="Gene3D" id="1.10.10.10">
    <property type="entry name" value="Winged helix-like DNA-binding domain superfamily/Winged helix DNA-binding domain"/>
    <property type="match status" value="1"/>
</dbReference>
<protein>
    <submittedName>
        <fullName evidence="1">Uncharacterized protein</fullName>
    </submittedName>
</protein>
<accession>A0ABW3T6Z1</accession>
<dbReference type="SUPFAM" id="SSF46785">
    <property type="entry name" value="Winged helix' DNA-binding domain"/>
    <property type="match status" value="2"/>
</dbReference>
<gene>
    <name evidence="1" type="ORF">ACFQ27_20315</name>
</gene>
<sequence length="304" mass="32811">MNSADADGPRIYRPGVRMAASYFLDALDRMVRFSGQDLGPCLVFMGTVWANVSWAAEGDDDAPLPAEVDRRPVSIYRLADNLSMPYETVRRHVARLDAAGFVRRDPLGVVAPDAVFTTAQAADVMTGSWDATVRLRRGLEALGVALPTPAATVPPQALPWVGRLSAAFVLGGVDFITQAIESDPVSCLIYLAVNRENLASLLADAERVQPYIGADAIVPDELRQPTSVYRIARVLGLPYETARRHVVKLVETGWLERLPDGGLITPGRSLAHPAMQEAAMQAWPLVRRFLGRTATLGLGGAGDV</sequence>
<name>A0ABW3T6Z1_9CAUL</name>
<comment type="caution">
    <text evidence="1">The sequence shown here is derived from an EMBL/GenBank/DDBJ whole genome shotgun (WGS) entry which is preliminary data.</text>
</comment>
<proteinExistence type="predicted"/>
<dbReference type="RefSeq" id="WP_377354851.1">
    <property type="nucleotide sequence ID" value="NZ_JBHTLQ010000095.1"/>
</dbReference>
<keyword evidence="2" id="KW-1185">Reference proteome</keyword>
<dbReference type="Proteomes" id="UP001597216">
    <property type="component" value="Unassembled WGS sequence"/>
</dbReference>
<reference evidence="2" key="1">
    <citation type="journal article" date="2019" name="Int. J. Syst. Evol. Microbiol.">
        <title>The Global Catalogue of Microorganisms (GCM) 10K type strain sequencing project: providing services to taxonomists for standard genome sequencing and annotation.</title>
        <authorList>
            <consortium name="The Broad Institute Genomics Platform"/>
            <consortium name="The Broad Institute Genome Sequencing Center for Infectious Disease"/>
            <person name="Wu L."/>
            <person name="Ma J."/>
        </authorList>
    </citation>
    <scope>NUCLEOTIDE SEQUENCE [LARGE SCALE GENOMIC DNA]</scope>
    <source>
        <strain evidence="2">CCUG 55074</strain>
    </source>
</reference>
<organism evidence="1 2">
    <name type="scientific">Phenylobacterium conjunctum</name>
    <dbReference type="NCBI Taxonomy" id="1298959"/>
    <lineage>
        <taxon>Bacteria</taxon>
        <taxon>Pseudomonadati</taxon>
        <taxon>Pseudomonadota</taxon>
        <taxon>Alphaproteobacteria</taxon>
        <taxon>Caulobacterales</taxon>
        <taxon>Caulobacteraceae</taxon>
        <taxon>Phenylobacterium</taxon>
    </lineage>
</organism>
<dbReference type="EMBL" id="JBHTLQ010000095">
    <property type="protein sequence ID" value="MFD1192944.1"/>
    <property type="molecule type" value="Genomic_DNA"/>
</dbReference>
<evidence type="ECO:0000313" key="1">
    <source>
        <dbReference type="EMBL" id="MFD1192944.1"/>
    </source>
</evidence>
<evidence type="ECO:0000313" key="2">
    <source>
        <dbReference type="Proteomes" id="UP001597216"/>
    </source>
</evidence>